<feature type="domain" description="Death" evidence="2">
    <location>
        <begin position="564"/>
        <end position="646"/>
    </location>
</feature>
<organism evidence="3 4">
    <name type="scientific">Rhynchophorus ferrugineus</name>
    <name type="common">Red palm weevil</name>
    <name type="synonym">Curculio ferrugineus</name>
    <dbReference type="NCBI Taxonomy" id="354439"/>
    <lineage>
        <taxon>Eukaryota</taxon>
        <taxon>Metazoa</taxon>
        <taxon>Ecdysozoa</taxon>
        <taxon>Arthropoda</taxon>
        <taxon>Hexapoda</taxon>
        <taxon>Insecta</taxon>
        <taxon>Pterygota</taxon>
        <taxon>Neoptera</taxon>
        <taxon>Endopterygota</taxon>
        <taxon>Coleoptera</taxon>
        <taxon>Polyphaga</taxon>
        <taxon>Cucujiformia</taxon>
        <taxon>Curculionidae</taxon>
        <taxon>Dryophthorinae</taxon>
        <taxon>Rhynchophorus</taxon>
    </lineage>
</organism>
<protein>
    <recommendedName>
        <fullName evidence="2">Death domain-containing protein</fullName>
    </recommendedName>
</protein>
<dbReference type="InterPro" id="IPR021861">
    <property type="entry name" value="THO_THOC1"/>
</dbReference>
<feature type="compositionally biased region" description="Basic and acidic residues" evidence="1">
    <location>
        <begin position="540"/>
        <end position="559"/>
    </location>
</feature>
<dbReference type="OrthoDB" id="10257415at2759"/>
<reference evidence="3" key="1">
    <citation type="submission" date="2020-08" db="EMBL/GenBank/DDBJ databases">
        <title>Genome sequencing and assembly of the red palm weevil Rhynchophorus ferrugineus.</title>
        <authorList>
            <person name="Dias G.B."/>
            <person name="Bergman C.M."/>
            <person name="Manee M."/>
        </authorList>
    </citation>
    <scope>NUCLEOTIDE SEQUENCE</scope>
    <source>
        <strain evidence="3">AA-2017</strain>
        <tissue evidence="3">Whole larva</tissue>
    </source>
</reference>
<dbReference type="InterPro" id="IPR000488">
    <property type="entry name" value="Death_dom"/>
</dbReference>
<dbReference type="SUPFAM" id="SSF47986">
    <property type="entry name" value="DEATH domain"/>
    <property type="match status" value="1"/>
</dbReference>
<dbReference type="PANTHER" id="PTHR13265:SF0">
    <property type="entry name" value="HPR1"/>
    <property type="match status" value="1"/>
</dbReference>
<evidence type="ECO:0000313" key="3">
    <source>
        <dbReference type="EMBL" id="KAF7278945.1"/>
    </source>
</evidence>
<dbReference type="AlphaFoldDB" id="A0A834IDP5"/>
<dbReference type="GO" id="GO:0000445">
    <property type="term" value="C:THO complex part of transcription export complex"/>
    <property type="evidence" value="ECO:0007669"/>
    <property type="project" value="TreeGrafter"/>
</dbReference>
<gene>
    <name evidence="3" type="ORF">GWI33_007809</name>
</gene>
<accession>A0A834IDP5</accession>
<dbReference type="Proteomes" id="UP000625711">
    <property type="component" value="Unassembled WGS sequence"/>
</dbReference>
<dbReference type="GO" id="GO:0007165">
    <property type="term" value="P:signal transduction"/>
    <property type="evidence" value="ECO:0007669"/>
    <property type="project" value="InterPro"/>
</dbReference>
<dbReference type="InterPro" id="IPR011029">
    <property type="entry name" value="DEATH-like_dom_sf"/>
</dbReference>
<dbReference type="PANTHER" id="PTHR13265">
    <property type="entry name" value="THO COMPLEX SUBUNIT 1"/>
    <property type="match status" value="1"/>
</dbReference>
<dbReference type="SMART" id="SM00005">
    <property type="entry name" value="DEATH"/>
    <property type="match status" value="1"/>
</dbReference>
<dbReference type="Pfam" id="PF11957">
    <property type="entry name" value="efThoc1"/>
    <property type="match status" value="1"/>
</dbReference>
<keyword evidence="4" id="KW-1185">Reference proteome</keyword>
<feature type="compositionally biased region" description="Acidic residues" evidence="1">
    <location>
        <begin position="530"/>
        <end position="539"/>
    </location>
</feature>
<dbReference type="PROSITE" id="PS50017">
    <property type="entry name" value="DEATH_DOMAIN"/>
    <property type="match status" value="1"/>
</dbReference>
<feature type="compositionally biased region" description="Basic and acidic residues" evidence="1">
    <location>
        <begin position="513"/>
        <end position="529"/>
    </location>
</feature>
<name>A0A834IDP5_RHYFE</name>
<dbReference type="EMBL" id="JAACXV010000380">
    <property type="protein sequence ID" value="KAF7278945.1"/>
    <property type="molecule type" value="Genomic_DNA"/>
</dbReference>
<dbReference type="Gene3D" id="1.10.533.10">
    <property type="entry name" value="Death Domain, Fas"/>
    <property type="match status" value="1"/>
</dbReference>
<evidence type="ECO:0000259" key="2">
    <source>
        <dbReference type="PROSITE" id="PS50017"/>
    </source>
</evidence>
<evidence type="ECO:0000313" key="4">
    <source>
        <dbReference type="Proteomes" id="UP000625711"/>
    </source>
</evidence>
<feature type="region of interest" description="Disordered" evidence="1">
    <location>
        <begin position="513"/>
        <end position="559"/>
    </location>
</feature>
<dbReference type="GO" id="GO:0006406">
    <property type="term" value="P:mRNA export from nucleus"/>
    <property type="evidence" value="ECO:0007669"/>
    <property type="project" value="TreeGrafter"/>
</dbReference>
<dbReference type="CDD" id="cd01670">
    <property type="entry name" value="Death"/>
    <property type="match status" value="1"/>
</dbReference>
<comment type="caution">
    <text evidence="3">The sequence shown here is derived from an EMBL/GenBank/DDBJ whole genome shotgun (WGS) entry which is preliminary data.</text>
</comment>
<sequence>MKTRMGTSKTNLNYNILRQEFKDTLKKAFKTNNIELLENKVSQYKKTELDLKPPLDQSYRDILLHLLSEEVDVAVLKSFVEFSILSCRKYLNSSTLPVILLGDIFDTLTLDTCQDMFSFVEDNVHVWKEELFFAGCKNNLLRLCNDLLRRLSRTTATVFCGKILLFLAKFFPFSERSGLNIVSEFNLENITEYGTDSTDDIVTEIISDDQKHVIDFSFYCKFWKLQDYFRNPNQCYDKMQWKTFCAHSLNILNTFQGIKLDYVTSSDKNTSVGYFAKYLTSQKLLDLQLHDVSFRRSVLLQFLIIFQYLPSSVKFKPESYELKTDQKEWISNTTEKVYDLLKETPPDGERFADIIKNILKREELWNAWKNDGCPEIKKLLPQSEPGIEKTESSDESPLGDLIRDADQKGKYYLGNAELTKLWNFCPNNLEACKGKDRDFLPSLDDYFTDAIAQVDSNKVIKDEESLLRDSNFGWRALRLLARRSPHFFSVTTQHNSLSKYLEMMVYKIAHEKPGRTDENSQESQSHEIEENILTEEQGSEDFKQNDHEEFADDNNPRLENKNISDERLQIIIEKIAPDWEKLGTKLGYKPDEIGWFKNEHPSRVDQAKHMMHLWFEDDEDANLDNLLYILEGLEMNEAAETVRSELNNTMES</sequence>
<proteinExistence type="predicted"/>
<dbReference type="Pfam" id="PF00531">
    <property type="entry name" value="Death"/>
    <property type="match status" value="1"/>
</dbReference>
<evidence type="ECO:0000256" key="1">
    <source>
        <dbReference type="SAM" id="MobiDB-lite"/>
    </source>
</evidence>